<dbReference type="InterPro" id="IPR001478">
    <property type="entry name" value="PDZ"/>
</dbReference>
<dbReference type="Gene3D" id="2.30.42.10">
    <property type="match status" value="1"/>
</dbReference>
<dbReference type="WBParaSite" id="HDID_0001050101-mRNA-1">
    <property type="protein sequence ID" value="HDID_0001050101-mRNA-1"/>
    <property type="gene ID" value="HDID_0001050101"/>
</dbReference>
<reference evidence="4" key="1">
    <citation type="submission" date="2017-02" db="UniProtKB">
        <authorList>
            <consortium name="WormBaseParasite"/>
        </authorList>
    </citation>
    <scope>IDENTIFICATION</scope>
</reference>
<gene>
    <name evidence="2" type="ORF">HDID_LOCUS10499</name>
</gene>
<protein>
    <submittedName>
        <fullName evidence="4">PDZ domain-containing protein</fullName>
    </submittedName>
</protein>
<proteinExistence type="predicted"/>
<dbReference type="SMART" id="SM00228">
    <property type="entry name" value="PDZ"/>
    <property type="match status" value="1"/>
</dbReference>
<dbReference type="Pfam" id="PF00595">
    <property type="entry name" value="PDZ"/>
    <property type="match status" value="1"/>
</dbReference>
<accession>A0A0R3SXL6</accession>
<feature type="domain" description="PDZ" evidence="1">
    <location>
        <begin position="1"/>
        <end position="55"/>
    </location>
</feature>
<dbReference type="Proteomes" id="UP000274504">
    <property type="component" value="Unassembled WGS sequence"/>
</dbReference>
<dbReference type="EMBL" id="UYSG01011723">
    <property type="protein sequence ID" value="VDL63452.1"/>
    <property type="molecule type" value="Genomic_DNA"/>
</dbReference>
<dbReference type="AlphaFoldDB" id="A0A0R3SXL6"/>
<evidence type="ECO:0000259" key="1">
    <source>
        <dbReference type="PROSITE" id="PS50106"/>
    </source>
</evidence>
<reference evidence="2 3" key="2">
    <citation type="submission" date="2018-11" db="EMBL/GenBank/DDBJ databases">
        <authorList>
            <consortium name="Pathogen Informatics"/>
        </authorList>
    </citation>
    <scope>NUCLEOTIDE SEQUENCE [LARGE SCALE GENOMIC DNA]</scope>
</reference>
<evidence type="ECO:0000313" key="4">
    <source>
        <dbReference type="WBParaSite" id="HDID_0001050101-mRNA-1"/>
    </source>
</evidence>
<organism evidence="4">
    <name type="scientific">Hymenolepis diminuta</name>
    <name type="common">Rat tapeworm</name>
    <dbReference type="NCBI Taxonomy" id="6216"/>
    <lineage>
        <taxon>Eukaryota</taxon>
        <taxon>Metazoa</taxon>
        <taxon>Spiralia</taxon>
        <taxon>Lophotrochozoa</taxon>
        <taxon>Platyhelminthes</taxon>
        <taxon>Cestoda</taxon>
        <taxon>Eucestoda</taxon>
        <taxon>Cyclophyllidea</taxon>
        <taxon>Hymenolepididae</taxon>
        <taxon>Hymenolepis</taxon>
    </lineage>
</organism>
<dbReference type="PROSITE" id="PS50106">
    <property type="entry name" value="PDZ"/>
    <property type="match status" value="1"/>
</dbReference>
<dbReference type="OrthoDB" id="6288864at2759"/>
<name>A0A0R3SXL6_HYMDI</name>
<sequence>MKSSGSQIVISQVRAGGAAELAGLKVGSIVKSVNQQSIKDMSFLQVSNLIRRSSSLTTELTVCIPEEMPPAMNGNVVLRHTSAAKNPAFAPDSFSDVSFIRIILMYHNTYRVLNYWSCLRNQ</sequence>
<evidence type="ECO:0000313" key="2">
    <source>
        <dbReference type="EMBL" id="VDL63452.1"/>
    </source>
</evidence>
<dbReference type="CDD" id="cd00136">
    <property type="entry name" value="PDZ_canonical"/>
    <property type="match status" value="1"/>
</dbReference>
<dbReference type="InterPro" id="IPR036034">
    <property type="entry name" value="PDZ_sf"/>
</dbReference>
<dbReference type="SUPFAM" id="SSF50156">
    <property type="entry name" value="PDZ domain-like"/>
    <property type="match status" value="1"/>
</dbReference>
<evidence type="ECO:0000313" key="3">
    <source>
        <dbReference type="Proteomes" id="UP000274504"/>
    </source>
</evidence>